<feature type="transmembrane region" description="Helical" evidence="1">
    <location>
        <begin position="46"/>
        <end position="74"/>
    </location>
</feature>
<feature type="transmembrane region" description="Helical" evidence="1">
    <location>
        <begin position="164"/>
        <end position="185"/>
    </location>
</feature>
<dbReference type="EMBL" id="KV449433">
    <property type="protein sequence ID" value="OAX31372.1"/>
    <property type="molecule type" value="Genomic_DNA"/>
</dbReference>
<protein>
    <recommendedName>
        <fullName evidence="4">Family A G protein-coupled receptor-like protein</fullName>
    </recommendedName>
</protein>
<feature type="transmembrane region" description="Helical" evidence="1">
    <location>
        <begin position="120"/>
        <end position="142"/>
    </location>
</feature>
<evidence type="ECO:0000256" key="1">
    <source>
        <dbReference type="SAM" id="Phobius"/>
    </source>
</evidence>
<feature type="transmembrane region" description="Helical" evidence="1">
    <location>
        <begin position="94"/>
        <end position="113"/>
    </location>
</feature>
<name>A0A1B7MFI5_9AGAM</name>
<organism evidence="2 3">
    <name type="scientific">Rhizopogon vinicolor AM-OR11-026</name>
    <dbReference type="NCBI Taxonomy" id="1314800"/>
    <lineage>
        <taxon>Eukaryota</taxon>
        <taxon>Fungi</taxon>
        <taxon>Dikarya</taxon>
        <taxon>Basidiomycota</taxon>
        <taxon>Agaricomycotina</taxon>
        <taxon>Agaricomycetes</taxon>
        <taxon>Agaricomycetidae</taxon>
        <taxon>Boletales</taxon>
        <taxon>Suillineae</taxon>
        <taxon>Rhizopogonaceae</taxon>
        <taxon>Rhizopogon</taxon>
    </lineage>
</organism>
<feature type="transmembrane region" description="Helical" evidence="1">
    <location>
        <begin position="12"/>
        <end position="34"/>
    </location>
</feature>
<keyword evidence="1" id="KW-0812">Transmembrane</keyword>
<keyword evidence="1" id="KW-1133">Transmembrane helix</keyword>
<sequence length="322" mass="36056">MGISLKGATILSIIIESILYGISIFLFGITLWSLTYQRKSSEISRIMVTAACMLLLLSTLHIVLSANFVWQAFISSANVDMFLEDNNNNTSKEIVNVLETLFGDVILIYRCYIVWQRIEVIIIPIIGWISYVVSAGYTIWILRQMSPTSPLTESIVFQQEMKKWMISANSTALITNLIATSTLAFKLWLVHRRSSGIRTTKSQVYPILLVIIECGALYSMALLTLLVTYLSESFSSYVVLDMMCQIIPITFCLLIVRTAMLRFDDGTRQGLFTSTLARISDCPPTVTTPVTVHINRMMVVDSEVGKASEDSSGRIDAKEHSC</sequence>
<dbReference type="InParanoid" id="A0A1B7MFI5"/>
<evidence type="ECO:0008006" key="4">
    <source>
        <dbReference type="Google" id="ProtNLM"/>
    </source>
</evidence>
<proteinExistence type="predicted"/>
<keyword evidence="1" id="KW-0472">Membrane</keyword>
<accession>A0A1B7MFI5</accession>
<dbReference type="AlphaFoldDB" id="A0A1B7MFI5"/>
<dbReference type="Proteomes" id="UP000092154">
    <property type="component" value="Unassembled WGS sequence"/>
</dbReference>
<evidence type="ECO:0000313" key="2">
    <source>
        <dbReference type="EMBL" id="OAX31372.1"/>
    </source>
</evidence>
<keyword evidence="3" id="KW-1185">Reference proteome</keyword>
<evidence type="ECO:0000313" key="3">
    <source>
        <dbReference type="Proteomes" id="UP000092154"/>
    </source>
</evidence>
<reference evidence="2 3" key="1">
    <citation type="submission" date="2016-06" db="EMBL/GenBank/DDBJ databases">
        <title>Comparative genomics of the ectomycorrhizal sister species Rhizopogon vinicolor and Rhizopogon vesiculosus (Basidiomycota: Boletales) reveals a divergence of the mating type B locus.</title>
        <authorList>
            <consortium name="DOE Joint Genome Institute"/>
            <person name="Mujic A.B."/>
            <person name="Kuo A."/>
            <person name="Tritt A."/>
            <person name="Lipzen A."/>
            <person name="Chen C."/>
            <person name="Johnson J."/>
            <person name="Sharma A."/>
            <person name="Barry K."/>
            <person name="Grigoriev I.V."/>
            <person name="Spatafora J.W."/>
        </authorList>
    </citation>
    <scope>NUCLEOTIDE SEQUENCE [LARGE SCALE GENOMIC DNA]</scope>
    <source>
        <strain evidence="2 3">AM-OR11-026</strain>
    </source>
</reference>
<feature type="transmembrane region" description="Helical" evidence="1">
    <location>
        <begin position="236"/>
        <end position="256"/>
    </location>
</feature>
<feature type="transmembrane region" description="Helical" evidence="1">
    <location>
        <begin position="206"/>
        <end position="230"/>
    </location>
</feature>
<gene>
    <name evidence="2" type="ORF">K503DRAFT_727879</name>
</gene>